<dbReference type="Gene3D" id="3.40.50.1820">
    <property type="entry name" value="alpha/beta hydrolase"/>
    <property type="match status" value="1"/>
</dbReference>
<comment type="caution">
    <text evidence="2">The sequence shown here is derived from an EMBL/GenBank/DDBJ whole genome shotgun (WGS) entry which is preliminary data.</text>
</comment>
<keyword evidence="3" id="KW-1185">Reference proteome</keyword>
<keyword evidence="2" id="KW-0378">Hydrolase</keyword>
<feature type="domain" description="Serine aminopeptidase S33" evidence="1">
    <location>
        <begin position="44"/>
        <end position="231"/>
    </location>
</feature>
<dbReference type="OrthoDB" id="249225at2"/>
<gene>
    <name evidence="2" type="ORF">WG68_02875</name>
</gene>
<evidence type="ECO:0000259" key="1">
    <source>
        <dbReference type="Pfam" id="PF12146"/>
    </source>
</evidence>
<sequence>MFNEQPLQFSAEGAVLHAIYSPGRSDIAVLILVGGPQYRVGSHRQFVKLSRALASANISNLRVDFSGMGDSAGELQPFYANSRAIKLAIDALLAQNSAVKQVVIWGLCDAASTALLYCYQQADSRVAGLVLLNPWVRQQQSHAQVMLKHYYWQRLSSKAFWQKLLAGGLNPLQSIKDLLQTFRQSRHTKTSSATTADTTKPATTADNYVPQMLAGWQAFTGKTLLITSGNDLTAQEFLTLCQTDSAWASCLQNATHRHIATANHTFATAEWRAAVEQATCDFTREFNPANSPVKPC</sequence>
<dbReference type="SUPFAM" id="SSF53474">
    <property type="entry name" value="alpha/beta-Hydrolases"/>
    <property type="match status" value="1"/>
</dbReference>
<dbReference type="InterPro" id="IPR029058">
    <property type="entry name" value="AB_hydrolase_fold"/>
</dbReference>
<reference evidence="2 3" key="1">
    <citation type="submission" date="2015-03" db="EMBL/GenBank/DDBJ databases">
        <title>Draft genome sequences of two protease-producing strains of Arsukibacterium isolated from two cold and alkaline environments.</title>
        <authorList>
            <person name="Lylloff J.E."/>
            <person name="Skov L.B."/>
            <person name="Jepsen M."/>
            <person name="Hallin P.F."/>
            <person name="Sorensen S.J."/>
            <person name="Stougaard P."/>
            <person name="Glaring M.A."/>
        </authorList>
    </citation>
    <scope>NUCLEOTIDE SEQUENCE [LARGE SCALE GENOMIC DNA]</scope>
    <source>
        <strain evidence="2 3">GCM72</strain>
    </source>
</reference>
<protein>
    <submittedName>
        <fullName evidence="2">Hydrolase</fullName>
    </submittedName>
</protein>
<dbReference type="EMBL" id="LAHO01000002">
    <property type="protein sequence ID" value="KKO46898.1"/>
    <property type="molecule type" value="Genomic_DNA"/>
</dbReference>
<organism evidence="2 3">
    <name type="scientific">Arsukibacterium ikkense</name>
    <dbReference type="NCBI Taxonomy" id="336831"/>
    <lineage>
        <taxon>Bacteria</taxon>
        <taxon>Pseudomonadati</taxon>
        <taxon>Pseudomonadota</taxon>
        <taxon>Gammaproteobacteria</taxon>
        <taxon>Chromatiales</taxon>
        <taxon>Chromatiaceae</taxon>
        <taxon>Arsukibacterium</taxon>
    </lineage>
</organism>
<dbReference type="GO" id="GO:0016787">
    <property type="term" value="F:hydrolase activity"/>
    <property type="evidence" value="ECO:0007669"/>
    <property type="project" value="UniProtKB-KW"/>
</dbReference>
<evidence type="ECO:0000313" key="3">
    <source>
        <dbReference type="Proteomes" id="UP000034228"/>
    </source>
</evidence>
<dbReference type="InterPro" id="IPR022742">
    <property type="entry name" value="Hydrolase_4"/>
</dbReference>
<accession>A0A0M2VCQ0</accession>
<dbReference type="Pfam" id="PF12146">
    <property type="entry name" value="Hydrolase_4"/>
    <property type="match status" value="1"/>
</dbReference>
<dbReference type="RefSeq" id="WP_046556145.1">
    <property type="nucleotide sequence ID" value="NZ_LAHO01000002.1"/>
</dbReference>
<proteinExistence type="predicted"/>
<dbReference type="NCBIfam" id="TIGR03100">
    <property type="entry name" value="hydr1_PEP"/>
    <property type="match status" value="1"/>
</dbReference>
<dbReference type="STRING" id="336831.WG68_02875"/>
<dbReference type="InterPro" id="IPR017531">
    <property type="entry name" value="Hydrolase-1_PEP"/>
</dbReference>
<dbReference type="Proteomes" id="UP000034228">
    <property type="component" value="Unassembled WGS sequence"/>
</dbReference>
<dbReference type="AlphaFoldDB" id="A0A0M2VCQ0"/>
<evidence type="ECO:0000313" key="2">
    <source>
        <dbReference type="EMBL" id="KKO46898.1"/>
    </source>
</evidence>
<dbReference type="PATRIC" id="fig|336831.14.peg.3730"/>
<name>A0A0M2VCQ0_9GAMM</name>